<dbReference type="Gene3D" id="3.40.50.300">
    <property type="entry name" value="P-loop containing nucleotide triphosphate hydrolases"/>
    <property type="match status" value="1"/>
</dbReference>
<keyword evidence="1" id="KW-0378">Hydrolase</keyword>
<evidence type="ECO:0000313" key="3">
    <source>
        <dbReference type="EMBL" id="GMM45686.1"/>
    </source>
</evidence>
<dbReference type="GO" id="GO:0043139">
    <property type="term" value="F:5'-3' DNA helicase activity"/>
    <property type="evidence" value="ECO:0007669"/>
    <property type="project" value="UniProtKB-EC"/>
</dbReference>
<comment type="similarity">
    <text evidence="1">Belongs to the helicase family.</text>
</comment>
<dbReference type="Proteomes" id="UP001378960">
    <property type="component" value="Unassembled WGS sequence"/>
</dbReference>
<dbReference type="SUPFAM" id="SSF52540">
    <property type="entry name" value="P-loop containing nucleoside triphosphate hydrolases"/>
    <property type="match status" value="1"/>
</dbReference>
<comment type="cofactor">
    <cofactor evidence="1">
        <name>Mg(2+)</name>
        <dbReference type="ChEBI" id="CHEBI:18420"/>
    </cofactor>
</comment>
<dbReference type="AlphaFoldDB" id="A0AAV5R517"/>
<feature type="domain" description="DNA helicase Pif1-like DEAD-box helicase" evidence="2">
    <location>
        <begin position="66"/>
        <end position="127"/>
    </location>
</feature>
<dbReference type="GO" id="GO:0016787">
    <property type="term" value="F:hydrolase activity"/>
    <property type="evidence" value="ECO:0007669"/>
    <property type="project" value="UniProtKB-KW"/>
</dbReference>
<keyword evidence="1" id="KW-0347">Helicase</keyword>
<keyword evidence="1" id="KW-0067">ATP-binding</keyword>
<keyword evidence="4" id="KW-1185">Reference proteome</keyword>
<dbReference type="GO" id="GO:0000723">
    <property type="term" value="P:telomere maintenance"/>
    <property type="evidence" value="ECO:0007669"/>
    <property type="project" value="InterPro"/>
</dbReference>
<gene>
    <name evidence="3" type="ORF">DAPK24_022610</name>
</gene>
<dbReference type="Pfam" id="PF05970">
    <property type="entry name" value="PIF1"/>
    <property type="match status" value="1"/>
</dbReference>
<dbReference type="GO" id="GO:0005524">
    <property type="term" value="F:ATP binding"/>
    <property type="evidence" value="ECO:0007669"/>
    <property type="project" value="UniProtKB-KW"/>
</dbReference>
<comment type="catalytic activity">
    <reaction evidence="1">
        <text>ATP + H2O = ADP + phosphate + H(+)</text>
        <dbReference type="Rhea" id="RHEA:13065"/>
        <dbReference type="ChEBI" id="CHEBI:15377"/>
        <dbReference type="ChEBI" id="CHEBI:15378"/>
        <dbReference type="ChEBI" id="CHEBI:30616"/>
        <dbReference type="ChEBI" id="CHEBI:43474"/>
        <dbReference type="ChEBI" id="CHEBI:456216"/>
        <dbReference type="EC" id="5.6.2.3"/>
    </reaction>
</comment>
<keyword evidence="1" id="KW-0234">DNA repair</keyword>
<comment type="caution">
    <text evidence="3">The sequence shown here is derived from an EMBL/GenBank/DDBJ whole genome shotgun (WGS) entry which is preliminary data.</text>
</comment>
<sequence>MTKLISVSNESEIKREELFDLNTRAWNGEEKKLKNACNFIYDGISSLYYRTTEATAHDIAVQVERLTIKQRSHFDAIVDCISTGNRNQSNLFFIDAPTGRGKTFLIDFIIKSLRRNNNKMLISSYGIK</sequence>
<dbReference type="EMBL" id="BTGB01000002">
    <property type="protein sequence ID" value="GMM45686.1"/>
    <property type="molecule type" value="Genomic_DNA"/>
</dbReference>
<dbReference type="EC" id="5.6.2.3" evidence="1"/>
<dbReference type="GO" id="GO:0006310">
    <property type="term" value="P:DNA recombination"/>
    <property type="evidence" value="ECO:0007669"/>
    <property type="project" value="UniProtKB-KW"/>
</dbReference>
<proteinExistence type="inferred from homology"/>
<protein>
    <recommendedName>
        <fullName evidence="1">ATP-dependent DNA helicase</fullName>
        <ecNumber evidence="1">5.6.2.3</ecNumber>
    </recommendedName>
</protein>
<dbReference type="InterPro" id="IPR027417">
    <property type="entry name" value="P-loop_NTPase"/>
</dbReference>
<reference evidence="3 4" key="1">
    <citation type="journal article" date="2023" name="Elife">
        <title>Identification of key yeast species and microbe-microbe interactions impacting larval growth of Drosophila in the wild.</title>
        <authorList>
            <person name="Mure A."/>
            <person name="Sugiura Y."/>
            <person name="Maeda R."/>
            <person name="Honda K."/>
            <person name="Sakurai N."/>
            <person name="Takahashi Y."/>
            <person name="Watada M."/>
            <person name="Katoh T."/>
            <person name="Gotoh A."/>
            <person name="Gotoh Y."/>
            <person name="Taniguchi I."/>
            <person name="Nakamura K."/>
            <person name="Hayashi T."/>
            <person name="Katayama T."/>
            <person name="Uemura T."/>
            <person name="Hattori Y."/>
        </authorList>
    </citation>
    <scope>NUCLEOTIDE SEQUENCE [LARGE SCALE GENOMIC DNA]</scope>
    <source>
        <strain evidence="3 4">PK-24</strain>
    </source>
</reference>
<keyword evidence="1" id="KW-0227">DNA damage</keyword>
<name>A0AAV5R517_PICKL</name>
<organism evidence="3 4">
    <name type="scientific">Pichia kluyveri</name>
    <name type="common">Yeast</name>
    <dbReference type="NCBI Taxonomy" id="36015"/>
    <lineage>
        <taxon>Eukaryota</taxon>
        <taxon>Fungi</taxon>
        <taxon>Dikarya</taxon>
        <taxon>Ascomycota</taxon>
        <taxon>Saccharomycotina</taxon>
        <taxon>Pichiomycetes</taxon>
        <taxon>Pichiales</taxon>
        <taxon>Pichiaceae</taxon>
        <taxon>Pichia</taxon>
    </lineage>
</organism>
<accession>A0AAV5R517</accession>
<dbReference type="InterPro" id="IPR010285">
    <property type="entry name" value="DNA_helicase_pif1-like_DEAD"/>
</dbReference>
<evidence type="ECO:0000256" key="1">
    <source>
        <dbReference type="RuleBase" id="RU363044"/>
    </source>
</evidence>
<evidence type="ECO:0000313" key="4">
    <source>
        <dbReference type="Proteomes" id="UP001378960"/>
    </source>
</evidence>
<keyword evidence="1" id="KW-0547">Nucleotide-binding</keyword>
<keyword evidence="1" id="KW-0233">DNA recombination</keyword>
<evidence type="ECO:0000259" key="2">
    <source>
        <dbReference type="Pfam" id="PF05970"/>
    </source>
</evidence>
<dbReference type="GO" id="GO:0006281">
    <property type="term" value="P:DNA repair"/>
    <property type="evidence" value="ECO:0007669"/>
    <property type="project" value="UniProtKB-KW"/>
</dbReference>